<dbReference type="PROSITE" id="PS50404">
    <property type="entry name" value="GST_NTER"/>
    <property type="match status" value="1"/>
</dbReference>
<dbReference type="SFLD" id="SFLDS00019">
    <property type="entry name" value="Glutathione_Transferase_(cytos"/>
    <property type="match status" value="1"/>
</dbReference>
<dbReference type="PANTHER" id="PTHR44051">
    <property type="entry name" value="GLUTATHIONE S-TRANSFERASE-RELATED"/>
    <property type="match status" value="1"/>
</dbReference>
<dbReference type="Pfam" id="PF13409">
    <property type="entry name" value="GST_N_2"/>
    <property type="match status" value="1"/>
</dbReference>
<dbReference type="InterPro" id="IPR004045">
    <property type="entry name" value="Glutathione_S-Trfase_N"/>
</dbReference>
<protein>
    <submittedName>
        <fullName evidence="4">Glutathione S-transferase</fullName>
    </submittedName>
</protein>
<dbReference type="EMBL" id="MU863876">
    <property type="protein sequence ID" value="KAK4205509.1"/>
    <property type="molecule type" value="Genomic_DNA"/>
</dbReference>
<sequence>MPPLTVHHLQTSQSERLPWLLEELKIPYRLQSYPRDPLLAPPQYKSLHRQGTAPVLTDSSLPSPLTLAESGACIEYICHKHAGGKLFLKPGYTSYPDFLYWWHWSSSSFMPTVSRAFWLQQSDGDKRQRELVEKRVEEGLKMLDERLKENNWLAGSEFTVADIMVVFPLTTFRYFWPGMPVGRYPNVLRYLGRVGEREGYRKAMARCEPEMELLLKAEGPKKGFMERLPN</sequence>
<evidence type="ECO:0000259" key="2">
    <source>
        <dbReference type="PROSITE" id="PS50404"/>
    </source>
</evidence>
<evidence type="ECO:0000313" key="5">
    <source>
        <dbReference type="Proteomes" id="UP001303160"/>
    </source>
</evidence>
<dbReference type="PANTHER" id="PTHR44051:SF9">
    <property type="entry name" value="GLUTATHIONE S-TRANSFERASE 1"/>
    <property type="match status" value="1"/>
</dbReference>
<dbReference type="SUPFAM" id="SSF52833">
    <property type="entry name" value="Thioredoxin-like"/>
    <property type="match status" value="1"/>
</dbReference>
<organism evidence="4 5">
    <name type="scientific">Triangularia verruculosa</name>
    <dbReference type="NCBI Taxonomy" id="2587418"/>
    <lineage>
        <taxon>Eukaryota</taxon>
        <taxon>Fungi</taxon>
        <taxon>Dikarya</taxon>
        <taxon>Ascomycota</taxon>
        <taxon>Pezizomycotina</taxon>
        <taxon>Sordariomycetes</taxon>
        <taxon>Sordariomycetidae</taxon>
        <taxon>Sordariales</taxon>
        <taxon>Podosporaceae</taxon>
        <taxon>Triangularia</taxon>
    </lineage>
</organism>
<reference evidence="4" key="1">
    <citation type="journal article" date="2023" name="Mol. Phylogenet. Evol.">
        <title>Genome-scale phylogeny and comparative genomics of the fungal order Sordariales.</title>
        <authorList>
            <person name="Hensen N."/>
            <person name="Bonometti L."/>
            <person name="Westerberg I."/>
            <person name="Brannstrom I.O."/>
            <person name="Guillou S."/>
            <person name="Cros-Aarteil S."/>
            <person name="Calhoun S."/>
            <person name="Haridas S."/>
            <person name="Kuo A."/>
            <person name="Mondo S."/>
            <person name="Pangilinan J."/>
            <person name="Riley R."/>
            <person name="LaButti K."/>
            <person name="Andreopoulos B."/>
            <person name="Lipzen A."/>
            <person name="Chen C."/>
            <person name="Yan M."/>
            <person name="Daum C."/>
            <person name="Ng V."/>
            <person name="Clum A."/>
            <person name="Steindorff A."/>
            <person name="Ohm R.A."/>
            <person name="Martin F."/>
            <person name="Silar P."/>
            <person name="Natvig D.O."/>
            <person name="Lalanne C."/>
            <person name="Gautier V."/>
            <person name="Ament-Velasquez S.L."/>
            <person name="Kruys A."/>
            <person name="Hutchinson M.I."/>
            <person name="Powell A.J."/>
            <person name="Barry K."/>
            <person name="Miller A.N."/>
            <person name="Grigoriev I.V."/>
            <person name="Debuchy R."/>
            <person name="Gladieux P."/>
            <person name="Hiltunen Thoren M."/>
            <person name="Johannesson H."/>
        </authorList>
    </citation>
    <scope>NUCLEOTIDE SEQUENCE</scope>
    <source>
        <strain evidence="4">CBS 315.58</strain>
    </source>
</reference>
<dbReference type="InterPro" id="IPR036282">
    <property type="entry name" value="Glutathione-S-Trfase_C_sf"/>
</dbReference>
<evidence type="ECO:0000256" key="1">
    <source>
        <dbReference type="ARBA" id="ARBA00007409"/>
    </source>
</evidence>
<dbReference type="SUPFAM" id="SSF47616">
    <property type="entry name" value="GST C-terminal domain-like"/>
    <property type="match status" value="1"/>
</dbReference>
<gene>
    <name evidence="4" type="ORF">QBC40DRAFT_260770</name>
</gene>
<feature type="domain" description="GST C-terminal" evidence="3">
    <location>
        <begin position="91"/>
        <end position="224"/>
    </location>
</feature>
<dbReference type="SFLD" id="SFLDG00358">
    <property type="entry name" value="Main_(cytGST)"/>
    <property type="match status" value="1"/>
</dbReference>
<feature type="domain" description="GST N-terminal" evidence="2">
    <location>
        <begin position="1"/>
        <end position="85"/>
    </location>
</feature>
<dbReference type="Pfam" id="PF00043">
    <property type="entry name" value="GST_C"/>
    <property type="match status" value="1"/>
</dbReference>
<comment type="similarity">
    <text evidence="1">Belongs to the GST superfamily.</text>
</comment>
<keyword evidence="5" id="KW-1185">Reference proteome</keyword>
<dbReference type="PROSITE" id="PS50405">
    <property type="entry name" value="GST_CTER"/>
    <property type="match status" value="1"/>
</dbReference>
<dbReference type="Gene3D" id="1.20.1050.10">
    <property type="match status" value="1"/>
</dbReference>
<name>A0AAN7B093_9PEZI</name>
<dbReference type="AlphaFoldDB" id="A0AAN7B093"/>
<dbReference type="InterPro" id="IPR040079">
    <property type="entry name" value="Glutathione_S-Trfase"/>
</dbReference>
<dbReference type="InterPro" id="IPR010987">
    <property type="entry name" value="Glutathione-S-Trfase_C-like"/>
</dbReference>
<dbReference type="InterPro" id="IPR004046">
    <property type="entry name" value="GST_C"/>
</dbReference>
<evidence type="ECO:0000259" key="3">
    <source>
        <dbReference type="PROSITE" id="PS50405"/>
    </source>
</evidence>
<evidence type="ECO:0000313" key="4">
    <source>
        <dbReference type="EMBL" id="KAK4205509.1"/>
    </source>
</evidence>
<dbReference type="Gene3D" id="3.40.30.10">
    <property type="entry name" value="Glutaredoxin"/>
    <property type="match status" value="1"/>
</dbReference>
<dbReference type="CDD" id="cd03046">
    <property type="entry name" value="GST_N_GTT1_like"/>
    <property type="match status" value="1"/>
</dbReference>
<reference evidence="4" key="2">
    <citation type="submission" date="2023-05" db="EMBL/GenBank/DDBJ databases">
        <authorList>
            <consortium name="Lawrence Berkeley National Laboratory"/>
            <person name="Steindorff A."/>
            <person name="Hensen N."/>
            <person name="Bonometti L."/>
            <person name="Westerberg I."/>
            <person name="Brannstrom I.O."/>
            <person name="Guillou S."/>
            <person name="Cros-Aarteil S."/>
            <person name="Calhoun S."/>
            <person name="Haridas S."/>
            <person name="Kuo A."/>
            <person name="Mondo S."/>
            <person name="Pangilinan J."/>
            <person name="Riley R."/>
            <person name="Labutti K."/>
            <person name="Andreopoulos B."/>
            <person name="Lipzen A."/>
            <person name="Chen C."/>
            <person name="Yanf M."/>
            <person name="Daum C."/>
            <person name="Ng V."/>
            <person name="Clum A."/>
            <person name="Ohm R."/>
            <person name="Martin F."/>
            <person name="Silar P."/>
            <person name="Natvig D."/>
            <person name="Lalanne C."/>
            <person name="Gautier V."/>
            <person name="Ament-Velasquez S.L."/>
            <person name="Kruys A."/>
            <person name="Hutchinson M.I."/>
            <person name="Powell A.J."/>
            <person name="Barry K."/>
            <person name="Miller A.N."/>
            <person name="Grigoriev I.V."/>
            <person name="Debuchy R."/>
            <person name="Gladieux P."/>
            <person name="Thoren M.H."/>
            <person name="Johannesson H."/>
        </authorList>
    </citation>
    <scope>NUCLEOTIDE SEQUENCE</scope>
    <source>
        <strain evidence="4">CBS 315.58</strain>
    </source>
</reference>
<comment type="caution">
    <text evidence="4">The sequence shown here is derived from an EMBL/GenBank/DDBJ whole genome shotgun (WGS) entry which is preliminary data.</text>
</comment>
<proteinExistence type="inferred from homology"/>
<dbReference type="SFLD" id="SFLDG01150">
    <property type="entry name" value="Main.1:_Beta-like"/>
    <property type="match status" value="1"/>
</dbReference>
<accession>A0AAN7B093</accession>
<dbReference type="InterPro" id="IPR036249">
    <property type="entry name" value="Thioredoxin-like_sf"/>
</dbReference>
<dbReference type="Proteomes" id="UP001303160">
    <property type="component" value="Unassembled WGS sequence"/>
</dbReference>